<reference evidence="3 4" key="1">
    <citation type="journal article" date="2003" name="PLoS Biol.">
        <title>The genome sequence of Caenorhabditis briggsae: a platform for comparative genomics.</title>
        <authorList>
            <person name="Stein L.D."/>
            <person name="Bao Z."/>
            <person name="Blasiar D."/>
            <person name="Blumenthal T."/>
            <person name="Brent M.R."/>
            <person name="Chen N."/>
            <person name="Chinwalla A."/>
            <person name="Clarke L."/>
            <person name="Clee C."/>
            <person name="Coghlan A."/>
            <person name="Coulson A."/>
            <person name="D'Eustachio P."/>
            <person name="Fitch D.H."/>
            <person name="Fulton L.A."/>
            <person name="Fulton R.E."/>
            <person name="Griffiths-Jones S."/>
            <person name="Harris T.W."/>
            <person name="Hillier L.W."/>
            <person name="Kamath R."/>
            <person name="Kuwabara P.E."/>
            <person name="Mardis E.R."/>
            <person name="Marra M.A."/>
            <person name="Miner T.L."/>
            <person name="Minx P."/>
            <person name="Mullikin J.C."/>
            <person name="Plumb R.W."/>
            <person name="Rogers J."/>
            <person name="Schein J.E."/>
            <person name="Sohrmann M."/>
            <person name="Spieth J."/>
            <person name="Stajich J.E."/>
            <person name="Wei C."/>
            <person name="Willey D."/>
            <person name="Wilson R.K."/>
            <person name="Durbin R."/>
            <person name="Waterston R.H."/>
        </authorList>
    </citation>
    <scope>NUCLEOTIDE SEQUENCE [LARGE SCALE GENOMIC DNA]</scope>
    <source>
        <strain evidence="3 4">AF16</strain>
    </source>
</reference>
<dbReference type="InterPro" id="IPR051774">
    <property type="entry name" value="Sperm-specific_class_P"/>
</dbReference>
<dbReference type="HOGENOM" id="CLU_1138874_0_0_1"/>
<reference evidence="3 4" key="2">
    <citation type="journal article" date="2011" name="PLoS Genet.">
        <title>Caenorhabditis briggsae recombinant inbred line genotypes reveal inter-strain incompatibility and the evolution of recombination.</title>
        <authorList>
            <person name="Ross J.A."/>
            <person name="Koboldt D.C."/>
            <person name="Staisch J.E."/>
            <person name="Chamberlin H.M."/>
            <person name="Gupta B.P."/>
            <person name="Miller R.D."/>
            <person name="Baird S.E."/>
            <person name="Haag E.S."/>
        </authorList>
    </citation>
    <scope>NUCLEOTIDE SEQUENCE [LARGE SCALE GENOMIC DNA]</scope>
    <source>
        <strain evidence="3 4">AF16</strain>
    </source>
</reference>
<dbReference type="FunCoup" id="A8X657">
    <property type="interactions" value="1366"/>
</dbReference>
<comment type="function">
    <text evidence="1">Central component in molecular interactions underlying sperm crawling. Forms an extensive filament system that extends from sperm villipoda, along the leading edge of the pseudopod.</text>
</comment>
<dbReference type="EMBL" id="HE601064">
    <property type="protein sequence ID" value="CAP28118.2"/>
    <property type="molecule type" value="Genomic_DNA"/>
</dbReference>
<protein>
    <recommendedName>
        <fullName evidence="1">Major sperm protein</fullName>
    </recommendedName>
</protein>
<feature type="domain" description="MSP" evidence="2">
    <location>
        <begin position="44"/>
        <end position="172"/>
    </location>
</feature>
<dbReference type="InParanoid" id="A8X657"/>
<dbReference type="InterPro" id="IPR000535">
    <property type="entry name" value="MSP_dom"/>
</dbReference>
<dbReference type="eggNOG" id="KOG0439">
    <property type="taxonomic scope" value="Eukaryota"/>
</dbReference>
<dbReference type="Proteomes" id="UP000008549">
    <property type="component" value="Unassembled WGS sequence"/>
</dbReference>
<dbReference type="PANTHER" id="PTHR22947:SF10">
    <property type="entry name" value="MAJOR SPERM PROTEIN"/>
    <property type="match status" value="1"/>
</dbReference>
<dbReference type="CTD" id="8581918"/>
<evidence type="ECO:0000313" key="5">
    <source>
        <dbReference type="WormBase" id="CBG08258"/>
    </source>
</evidence>
<proteinExistence type="predicted"/>
<organism evidence="3 4">
    <name type="scientific">Caenorhabditis briggsae</name>
    <dbReference type="NCBI Taxonomy" id="6238"/>
    <lineage>
        <taxon>Eukaryota</taxon>
        <taxon>Metazoa</taxon>
        <taxon>Ecdysozoa</taxon>
        <taxon>Nematoda</taxon>
        <taxon>Chromadorea</taxon>
        <taxon>Rhabditida</taxon>
        <taxon>Rhabditina</taxon>
        <taxon>Rhabditomorpha</taxon>
        <taxon>Rhabditoidea</taxon>
        <taxon>Rhabditidae</taxon>
        <taxon>Peloderinae</taxon>
        <taxon>Caenorhabditis</taxon>
    </lineage>
</organism>
<dbReference type="InterPro" id="IPR008962">
    <property type="entry name" value="PapD-like_sf"/>
</dbReference>
<dbReference type="PANTHER" id="PTHR22947">
    <property type="entry name" value="MAJOR SPERM PROTEIN"/>
    <property type="match status" value="1"/>
</dbReference>
<sequence>MVQEENDTLQDDDPATLAAIAAAAAGPKKKMTKITNGKNEPAFGLKLTPEHLVFKYISYNPGFASFTITNTKPDRQAFKVKSSDNNMYRAKPSVGFITPGDQVHIRIIYFNTNQVPPQPNEVKKHVAVYHVSAGNAKTYKEAFAKKVDGVHHYFCNHATDFGKKKHCIFNFPVSLVLGFSEFEGFVQFETIFSKTITRIEIKFWKFSEKLGSVNSVKFHNFIDILKGKKKKELGEREESLRTKI</sequence>
<accession>A8X657</accession>
<dbReference type="GeneID" id="8581918"/>
<dbReference type="SUPFAM" id="SSF49354">
    <property type="entry name" value="PapD-like"/>
    <property type="match status" value="1"/>
</dbReference>
<evidence type="ECO:0000259" key="2">
    <source>
        <dbReference type="PROSITE" id="PS50202"/>
    </source>
</evidence>
<dbReference type="WormBase" id="CBG08258">
    <property type="protein sequence ID" value="CBP16204"/>
    <property type="gene ID" value="WBGene00030085"/>
</dbReference>
<dbReference type="RefSeq" id="XP_002639924.2">
    <property type="nucleotide sequence ID" value="XM_002639878.2"/>
</dbReference>
<keyword evidence="1" id="KW-0963">Cytoplasm</keyword>
<dbReference type="InterPro" id="IPR013783">
    <property type="entry name" value="Ig-like_fold"/>
</dbReference>
<gene>
    <name evidence="3 5" type="ORF">CBG08258</name>
    <name evidence="3" type="ORF">CBG_08258</name>
</gene>
<keyword evidence="4" id="KW-1185">Reference proteome</keyword>
<dbReference type="AlphaFoldDB" id="A8X657"/>
<keyword evidence="1" id="KW-0206">Cytoskeleton</keyword>
<dbReference type="Gene3D" id="2.60.40.10">
    <property type="entry name" value="Immunoglobulins"/>
    <property type="match status" value="1"/>
</dbReference>
<dbReference type="STRING" id="6238.A8X657"/>
<dbReference type="Pfam" id="PF00635">
    <property type="entry name" value="Motile_Sperm"/>
    <property type="match status" value="1"/>
</dbReference>
<evidence type="ECO:0000313" key="3">
    <source>
        <dbReference type="EMBL" id="CAP28118.2"/>
    </source>
</evidence>
<dbReference type="PROSITE" id="PS50202">
    <property type="entry name" value="MSP"/>
    <property type="match status" value="1"/>
</dbReference>
<dbReference type="KEGG" id="cbr:CBG_08258"/>
<name>A8X657_CAEBR</name>
<evidence type="ECO:0000313" key="4">
    <source>
        <dbReference type="Proteomes" id="UP000008549"/>
    </source>
</evidence>
<evidence type="ECO:0000256" key="1">
    <source>
        <dbReference type="RuleBase" id="RU003425"/>
    </source>
</evidence>